<organism evidence="1 2">
    <name type="scientific">Solanum pinnatisectum</name>
    <name type="common">tansyleaf nightshade</name>
    <dbReference type="NCBI Taxonomy" id="50273"/>
    <lineage>
        <taxon>Eukaryota</taxon>
        <taxon>Viridiplantae</taxon>
        <taxon>Streptophyta</taxon>
        <taxon>Embryophyta</taxon>
        <taxon>Tracheophyta</taxon>
        <taxon>Spermatophyta</taxon>
        <taxon>Magnoliopsida</taxon>
        <taxon>eudicotyledons</taxon>
        <taxon>Gunneridae</taxon>
        <taxon>Pentapetalae</taxon>
        <taxon>asterids</taxon>
        <taxon>lamiids</taxon>
        <taxon>Solanales</taxon>
        <taxon>Solanaceae</taxon>
        <taxon>Solanoideae</taxon>
        <taxon>Solaneae</taxon>
        <taxon>Solanum</taxon>
    </lineage>
</organism>
<protein>
    <submittedName>
        <fullName evidence="1">Uncharacterized protein</fullName>
    </submittedName>
</protein>
<dbReference type="PANTHER" id="PTHR33067:SF9">
    <property type="entry name" value="RNA-DIRECTED DNA POLYMERASE"/>
    <property type="match status" value="1"/>
</dbReference>
<gene>
    <name evidence="1" type="ORF">R3W88_001328</name>
</gene>
<comment type="caution">
    <text evidence="1">The sequence shown here is derived from an EMBL/GenBank/DDBJ whole genome shotgun (WGS) entry which is preliminary data.</text>
</comment>
<evidence type="ECO:0000313" key="2">
    <source>
        <dbReference type="Proteomes" id="UP001311915"/>
    </source>
</evidence>
<accession>A0AAV9MI75</accession>
<name>A0AAV9MI75_9SOLN</name>
<dbReference type="EMBL" id="JAWPEI010000001">
    <property type="protein sequence ID" value="KAK4737631.1"/>
    <property type="molecule type" value="Genomic_DNA"/>
</dbReference>
<dbReference type="PANTHER" id="PTHR33067">
    <property type="entry name" value="RNA-DIRECTED DNA POLYMERASE-RELATED"/>
    <property type="match status" value="1"/>
</dbReference>
<keyword evidence="2" id="KW-1185">Reference proteome</keyword>
<dbReference type="Proteomes" id="UP001311915">
    <property type="component" value="Unassembled WGS sequence"/>
</dbReference>
<proteinExistence type="predicted"/>
<reference evidence="1 2" key="1">
    <citation type="submission" date="2023-10" db="EMBL/GenBank/DDBJ databases">
        <title>Genome-Wide Identification Analysis in wild type Solanum Pinnatisectum Reveals Some Genes Defensing Phytophthora Infestans.</title>
        <authorList>
            <person name="Sun C."/>
        </authorList>
    </citation>
    <scope>NUCLEOTIDE SEQUENCE [LARGE SCALE GENOMIC DNA]</scope>
    <source>
        <strain evidence="1">LQN</strain>
        <tissue evidence="1">Leaf</tissue>
    </source>
</reference>
<sequence length="191" mass="21572">MKDLVTKKRAVSIDLTNDVHHCSANATRSLVQNQYQLDAFGHLQAIGVRSSKTHNNEVNDYFVILDCEVDFEVPISLGRPFFATGRALVDVEGGERKFRLNKEEVKFNICRSMKQPHDMNVVSTVEVVNKEEMRVPIEERMVVETLAAVLMNFEVDFQSDYVETVNALQGMGAQSCAPKKLDLDLQTRPNP</sequence>
<evidence type="ECO:0000313" key="1">
    <source>
        <dbReference type="EMBL" id="KAK4737631.1"/>
    </source>
</evidence>
<dbReference type="AlphaFoldDB" id="A0AAV9MI75"/>